<dbReference type="PANTHER" id="PTHR30383">
    <property type="entry name" value="THIOESTERASE 1/PROTEASE 1/LYSOPHOSPHOLIPASE L1"/>
    <property type="match status" value="1"/>
</dbReference>
<organism evidence="4 5">
    <name type="scientific">Sphingomonas quercus</name>
    <dbReference type="NCBI Taxonomy" id="2842451"/>
    <lineage>
        <taxon>Bacteria</taxon>
        <taxon>Pseudomonadati</taxon>
        <taxon>Pseudomonadota</taxon>
        <taxon>Alphaproteobacteria</taxon>
        <taxon>Sphingomonadales</taxon>
        <taxon>Sphingomonadaceae</taxon>
        <taxon>Sphingomonas</taxon>
    </lineage>
</organism>
<gene>
    <name evidence="4" type="ORF">KOF26_00325</name>
</gene>
<name>A0ABS6BFN6_9SPHN</name>
<dbReference type="Pfam" id="PF13472">
    <property type="entry name" value="Lipase_GDSL_2"/>
    <property type="match status" value="1"/>
</dbReference>
<feature type="region of interest" description="Disordered" evidence="1">
    <location>
        <begin position="27"/>
        <end position="53"/>
    </location>
</feature>
<feature type="domain" description="SGNH hydrolase-type esterase" evidence="3">
    <location>
        <begin position="90"/>
        <end position="251"/>
    </location>
</feature>
<reference evidence="4 5" key="1">
    <citation type="submission" date="2021-06" db="EMBL/GenBank/DDBJ databases">
        <title>Sphingomonas sp. XMGL2, whole genome shotgun sequencing project.</title>
        <authorList>
            <person name="Zhao G."/>
            <person name="Shen L."/>
        </authorList>
    </citation>
    <scope>NUCLEOTIDE SEQUENCE [LARGE SCALE GENOMIC DNA]</scope>
    <source>
        <strain evidence="4 5">XMGL2</strain>
    </source>
</reference>
<protein>
    <submittedName>
        <fullName evidence="4">SGNH/GDSL hydrolase family protein</fullName>
    </submittedName>
</protein>
<evidence type="ECO:0000259" key="3">
    <source>
        <dbReference type="Pfam" id="PF13472"/>
    </source>
</evidence>
<keyword evidence="2" id="KW-0732">Signal</keyword>
<dbReference type="EMBL" id="JAHKRT010000001">
    <property type="protein sequence ID" value="MBU3076296.1"/>
    <property type="molecule type" value="Genomic_DNA"/>
</dbReference>
<evidence type="ECO:0000313" key="5">
    <source>
        <dbReference type="Proteomes" id="UP000776276"/>
    </source>
</evidence>
<dbReference type="GO" id="GO:0016787">
    <property type="term" value="F:hydrolase activity"/>
    <property type="evidence" value="ECO:0007669"/>
    <property type="project" value="UniProtKB-KW"/>
</dbReference>
<feature type="signal peptide" evidence="2">
    <location>
        <begin position="1"/>
        <end position="23"/>
    </location>
</feature>
<feature type="chain" id="PRO_5046347362" evidence="2">
    <location>
        <begin position="24"/>
        <end position="267"/>
    </location>
</feature>
<accession>A0ABS6BFN6</accession>
<keyword evidence="5" id="KW-1185">Reference proteome</keyword>
<dbReference type="RefSeq" id="WP_216318234.1">
    <property type="nucleotide sequence ID" value="NZ_JAHKRT010000001.1"/>
</dbReference>
<dbReference type="PANTHER" id="PTHR30383:SF5">
    <property type="entry name" value="SGNH HYDROLASE-TYPE ESTERASE DOMAIN-CONTAINING PROTEIN"/>
    <property type="match status" value="1"/>
</dbReference>
<sequence length="267" mass="29187">MRREGLAMLMLLAALLPWQSTQAQGGNVCPPLPEGLAQRRNAAPPLPPPSPAEREAATKYMDYIRVNDWAFLCRYQDENRALTGRPRVVLFGDSITENWRAFDPGLFTGGIVGRGISGQTSSQMLVRFSQDVIALRPAIVHIMAGTNDIAGNTGPTTDRQFQDNIRAMTALAKAHGIRVILASIPPAAAFPWKPGIRPAARIRAWNGWLRDLARAEGLVYVDYHASLADDQGGMRAGLAGDGVHPTPAGYRQMDPLFRRALAQAERR</sequence>
<comment type="caution">
    <text evidence="4">The sequence shown here is derived from an EMBL/GenBank/DDBJ whole genome shotgun (WGS) entry which is preliminary data.</text>
</comment>
<dbReference type="CDD" id="cd04501">
    <property type="entry name" value="SGNH_hydrolase_like_4"/>
    <property type="match status" value="1"/>
</dbReference>
<evidence type="ECO:0000313" key="4">
    <source>
        <dbReference type="EMBL" id="MBU3076296.1"/>
    </source>
</evidence>
<evidence type="ECO:0000256" key="2">
    <source>
        <dbReference type="SAM" id="SignalP"/>
    </source>
</evidence>
<dbReference type="InterPro" id="IPR013830">
    <property type="entry name" value="SGNH_hydro"/>
</dbReference>
<dbReference type="InterPro" id="IPR051532">
    <property type="entry name" value="Ester_Hydrolysis_Enzymes"/>
</dbReference>
<evidence type="ECO:0000256" key="1">
    <source>
        <dbReference type="SAM" id="MobiDB-lite"/>
    </source>
</evidence>
<proteinExistence type="predicted"/>
<keyword evidence="4" id="KW-0378">Hydrolase</keyword>
<dbReference type="Proteomes" id="UP000776276">
    <property type="component" value="Unassembled WGS sequence"/>
</dbReference>